<dbReference type="EMBL" id="AUZY01000002">
    <property type="protein sequence ID" value="EQD79837.1"/>
    <property type="molecule type" value="Genomic_DNA"/>
</dbReference>
<feature type="domain" description="UVR" evidence="1">
    <location>
        <begin position="78"/>
        <end position="113"/>
    </location>
</feature>
<proteinExistence type="predicted"/>
<evidence type="ECO:0000313" key="2">
    <source>
        <dbReference type="EMBL" id="EQD79837.1"/>
    </source>
</evidence>
<dbReference type="Pfam" id="PF12344">
    <property type="entry name" value="UvrB"/>
    <property type="match status" value="1"/>
</dbReference>
<dbReference type="GO" id="GO:0009380">
    <property type="term" value="C:excinuclease repair complex"/>
    <property type="evidence" value="ECO:0007669"/>
    <property type="project" value="InterPro"/>
</dbReference>
<dbReference type="InterPro" id="IPR004807">
    <property type="entry name" value="UvrB"/>
</dbReference>
<name>T1CC19_9ZZZZ</name>
<protein>
    <submittedName>
        <fullName evidence="2">Excinuclease ABC, B subunit</fullName>
    </submittedName>
</protein>
<comment type="caution">
    <text evidence="2">The sequence shown here is derived from an EMBL/GenBank/DDBJ whole genome shotgun (WGS) entry which is preliminary data.</text>
</comment>
<dbReference type="Pfam" id="PF02151">
    <property type="entry name" value="UVR"/>
    <property type="match status" value="1"/>
</dbReference>
<organism evidence="2">
    <name type="scientific">mine drainage metagenome</name>
    <dbReference type="NCBI Taxonomy" id="410659"/>
    <lineage>
        <taxon>unclassified sequences</taxon>
        <taxon>metagenomes</taxon>
        <taxon>ecological metagenomes</taxon>
    </lineage>
</organism>
<gene>
    <name evidence="2" type="ORF">B1B_00002</name>
</gene>
<sequence length="125" mass="14260">NLDGRVILYADRMTGSMARALQETGRRRTRQLAYNTEHGIVPETIIKEVRDLLTGEEAAASGELSTQGLGPHWKDRLPLLMANLEEEMRIAAERLEFERAAEIRDRIRALQQDRGKRRSREPPAP</sequence>
<dbReference type="PANTHER" id="PTHR24029">
    <property type="entry name" value="UVRABC SYSTEM PROTEIN B"/>
    <property type="match status" value="1"/>
</dbReference>
<reference evidence="2" key="1">
    <citation type="submission" date="2013-08" db="EMBL/GenBank/DDBJ databases">
        <authorList>
            <person name="Mendez C."/>
            <person name="Richter M."/>
            <person name="Ferrer M."/>
            <person name="Sanchez J."/>
        </authorList>
    </citation>
    <scope>NUCLEOTIDE SEQUENCE</scope>
</reference>
<evidence type="ECO:0000259" key="1">
    <source>
        <dbReference type="PROSITE" id="PS50151"/>
    </source>
</evidence>
<dbReference type="Gene3D" id="4.10.860.10">
    <property type="entry name" value="UVR domain"/>
    <property type="match status" value="1"/>
</dbReference>
<dbReference type="InterPro" id="IPR001943">
    <property type="entry name" value="UVR_dom"/>
</dbReference>
<dbReference type="PROSITE" id="PS50151">
    <property type="entry name" value="UVR"/>
    <property type="match status" value="1"/>
</dbReference>
<accession>T1CC19</accession>
<dbReference type="InterPro" id="IPR027417">
    <property type="entry name" value="P-loop_NTPase"/>
</dbReference>
<dbReference type="AlphaFoldDB" id="T1CC19"/>
<dbReference type="Gene3D" id="3.40.50.300">
    <property type="entry name" value="P-loop containing nucleotide triphosphate hydrolases"/>
    <property type="match status" value="1"/>
</dbReference>
<dbReference type="GO" id="GO:0003677">
    <property type="term" value="F:DNA binding"/>
    <property type="evidence" value="ECO:0007669"/>
    <property type="project" value="InterPro"/>
</dbReference>
<dbReference type="GO" id="GO:0016887">
    <property type="term" value="F:ATP hydrolysis activity"/>
    <property type="evidence" value="ECO:0007669"/>
    <property type="project" value="InterPro"/>
</dbReference>
<dbReference type="GO" id="GO:0006289">
    <property type="term" value="P:nucleotide-excision repair"/>
    <property type="evidence" value="ECO:0007669"/>
    <property type="project" value="InterPro"/>
</dbReference>
<dbReference type="GO" id="GO:0005524">
    <property type="term" value="F:ATP binding"/>
    <property type="evidence" value="ECO:0007669"/>
    <property type="project" value="InterPro"/>
</dbReference>
<dbReference type="PANTHER" id="PTHR24029:SF0">
    <property type="entry name" value="UVRABC SYSTEM PROTEIN B"/>
    <property type="match status" value="1"/>
</dbReference>
<dbReference type="SUPFAM" id="SSF46600">
    <property type="entry name" value="C-terminal UvrC-binding domain of UvrB"/>
    <property type="match status" value="1"/>
</dbReference>
<feature type="non-terminal residue" evidence="2">
    <location>
        <position position="1"/>
    </location>
</feature>
<reference evidence="2" key="2">
    <citation type="journal article" date="2014" name="ISME J.">
        <title>Microbial stratification in low pH oxic and suboxic macroscopic growths along an acid mine drainage.</title>
        <authorList>
            <person name="Mendez-Garcia C."/>
            <person name="Mesa V."/>
            <person name="Sprenger R.R."/>
            <person name="Richter M."/>
            <person name="Diez M.S."/>
            <person name="Solano J."/>
            <person name="Bargiela R."/>
            <person name="Golyshina O.V."/>
            <person name="Manteca A."/>
            <person name="Ramos J.L."/>
            <person name="Gallego J.R."/>
            <person name="Llorente I."/>
            <person name="Martins Dos Santos V.A."/>
            <person name="Jensen O.N."/>
            <person name="Pelaez A.I."/>
            <person name="Sanchez J."/>
            <person name="Ferrer M."/>
        </authorList>
    </citation>
    <scope>NUCLEOTIDE SEQUENCE</scope>
</reference>
<dbReference type="InterPro" id="IPR024759">
    <property type="entry name" value="UvrB_YAD/RRR_dom"/>
</dbReference>
<dbReference type="InterPro" id="IPR036876">
    <property type="entry name" value="UVR_dom_sf"/>
</dbReference>